<gene>
    <name evidence="2" type="ORF">E4N76_00675</name>
</gene>
<reference evidence="2" key="1">
    <citation type="submission" date="2019-04" db="EMBL/GenBank/DDBJ databases">
        <title>Whole genome sequencing of oral phylogroup 2 treponemes.</title>
        <authorList>
            <person name="Chan Y."/>
            <person name="Zeng H.H."/>
            <person name="Yu X.L."/>
            <person name="Leung W.K."/>
            <person name="Watt R.M."/>
        </authorList>
    </citation>
    <scope>NUCLEOTIDE SEQUENCE</scope>
    <source>
        <strain evidence="2">OMZ 847</strain>
    </source>
</reference>
<evidence type="ECO:0000256" key="1">
    <source>
        <dbReference type="SAM" id="MobiDB-lite"/>
    </source>
</evidence>
<proteinExistence type="predicted"/>
<feature type="region of interest" description="Disordered" evidence="1">
    <location>
        <begin position="707"/>
        <end position="781"/>
    </location>
</feature>
<keyword evidence="3" id="KW-1185">Reference proteome</keyword>
<sequence length="781" mass="85545">MGNKKMQNISTVKVNPYEIAKAPDMDFGFKNILANASILADRFFGYHSPLPFTHSTLGDILQDRDRKDFIIGGGLIPDGNQMLRPLPIVAFSNYGGLFISNGLDVENRPYQIPLGVDFENEGWRIESIYIGNAFDDEKIQGEQPSQKKDPNWDEYASEWRASYKIGNTSEDTVFAEFKKRQMQAVRFYVYPGAIEDDKKYARAADTSSLEVFKTRVKIAEVLVHCVLDSGNFPRIQPITKDDIRFVTAVQYWEGKVGNTIDPNDIDNYSSSNPTAVGEDNKWVQKAPTVEPNYQPGATVEEMEKARLEAEQKTLNNRAYRAEHYNYRWTNEHTRTYRIGSIAEVSERLYKIHQSDGTLKEGVVWHKHINLTSEDRNGLKGSLIPVDSPEQNIALPLGGKIVSYESIKQGLLAVATAMFKQDEKADGINKKIDNVDNRLNSKIDNHIQQVDAHGATSSPKANRIAIRDGAGRFEVENPVTDKQVVNISYLNDTFKLDIVMKVLMSKYITTQEEFDRWINQKQNKAYTYVYLNGDFTASKTINLSVIGTKEVIGRGDANINIIIDDMQTQASTICGIKSFKVPFSPLILNSSLKNINVNVSARRNDKGTVTAVYNCTCYNCEINIKGQDNVPNSDNGYTRNYGVSVVGLAHCNGKNIKVTAIGGRGRDGRDGSDDWNGKDGESGLRGGHAWSILGGGFTNINYERVVGGDGGSGGDGGDAKTSWGTGGDGGDGGNGGDAHGITGSGSGGKGGSKGSGGDGGKYNANGSNGDPGKDGTYYYITG</sequence>
<evidence type="ECO:0000313" key="2">
    <source>
        <dbReference type="EMBL" id="UTY27662.1"/>
    </source>
</evidence>
<name>A0ABY5HUF5_9SPIR</name>
<protein>
    <submittedName>
        <fullName evidence="2">Uncharacterized protein</fullName>
    </submittedName>
</protein>
<dbReference type="Proteomes" id="UP001059401">
    <property type="component" value="Chromosome"/>
</dbReference>
<evidence type="ECO:0000313" key="3">
    <source>
        <dbReference type="Proteomes" id="UP001059401"/>
    </source>
</evidence>
<feature type="region of interest" description="Disordered" evidence="1">
    <location>
        <begin position="661"/>
        <end position="682"/>
    </location>
</feature>
<feature type="compositionally biased region" description="Gly residues" evidence="1">
    <location>
        <begin position="723"/>
        <end position="759"/>
    </location>
</feature>
<accession>A0ABY5HUF5</accession>
<dbReference type="RefSeq" id="WP_255805692.1">
    <property type="nucleotide sequence ID" value="NZ_CP038802.1"/>
</dbReference>
<feature type="compositionally biased region" description="Basic and acidic residues" evidence="1">
    <location>
        <begin position="663"/>
        <end position="681"/>
    </location>
</feature>
<organism evidence="2 3">
    <name type="scientific">Treponema putidum</name>
    <dbReference type="NCBI Taxonomy" id="221027"/>
    <lineage>
        <taxon>Bacteria</taxon>
        <taxon>Pseudomonadati</taxon>
        <taxon>Spirochaetota</taxon>
        <taxon>Spirochaetia</taxon>
        <taxon>Spirochaetales</taxon>
        <taxon>Treponemataceae</taxon>
        <taxon>Treponema</taxon>
    </lineage>
</organism>
<dbReference type="EMBL" id="CP038802">
    <property type="protein sequence ID" value="UTY27662.1"/>
    <property type="molecule type" value="Genomic_DNA"/>
</dbReference>